<geneLocation type="mitochondrion" evidence="13"/>
<feature type="transmembrane region" description="Helical" evidence="12">
    <location>
        <begin position="174"/>
        <end position="195"/>
    </location>
</feature>
<dbReference type="GO" id="GO:0005743">
    <property type="term" value="C:mitochondrial inner membrane"/>
    <property type="evidence" value="ECO:0007669"/>
    <property type="project" value="UniProtKB-SubCell"/>
</dbReference>
<proteinExistence type="inferred from homology"/>
<feature type="transmembrane region" description="Helical" evidence="12">
    <location>
        <begin position="254"/>
        <end position="273"/>
    </location>
</feature>
<evidence type="ECO:0000256" key="3">
    <source>
        <dbReference type="ARBA" id="ARBA00010535"/>
    </source>
</evidence>
<reference evidence="13" key="2">
    <citation type="submission" date="2021-08" db="EMBL/GenBank/DDBJ databases">
        <authorList>
            <person name="Burzynski A."/>
        </authorList>
    </citation>
    <scope>NUCLEOTIDE SEQUENCE</scope>
    <source>
        <strain evidence="13">PPOv0</strain>
    </source>
</reference>
<dbReference type="GO" id="GO:0008137">
    <property type="term" value="F:NADH dehydrogenase (ubiquinone) activity"/>
    <property type="evidence" value="ECO:0007669"/>
    <property type="project" value="UniProtKB-EC"/>
</dbReference>
<keyword evidence="7 12" id="KW-1133">Transmembrane helix</keyword>
<keyword evidence="5" id="KW-0813">Transport</keyword>
<comment type="function">
    <text evidence="1">Core subunit of the mitochondrial membrane respiratory chain NADH dehydrogenase (Complex I) that is believed to belong to the minimal assembly required for catalysis. Complex I functions in the transfer of electrons from NADH to the respiratory chain. The immediate electron acceptor for the enzyme is believed to be ubiquinone.</text>
</comment>
<comment type="subcellular location">
    <subcellularLocation>
        <location evidence="10">Mitochondrion inner membrane</location>
        <topology evidence="10">Multi-pass membrane protein</topology>
    </subcellularLocation>
    <subcellularLocation>
        <location evidence="2">Mitochondrion membrane</location>
        <topology evidence="2">Multi-pass membrane protein</topology>
    </subcellularLocation>
</comment>
<evidence type="ECO:0000256" key="11">
    <source>
        <dbReference type="RuleBase" id="RU000473"/>
    </source>
</evidence>
<evidence type="ECO:0000256" key="7">
    <source>
        <dbReference type="ARBA" id="ARBA00022989"/>
    </source>
</evidence>
<evidence type="ECO:0000256" key="8">
    <source>
        <dbReference type="ARBA" id="ARBA00023075"/>
    </source>
</evidence>
<feature type="transmembrane region" description="Helical" evidence="12">
    <location>
        <begin position="285"/>
        <end position="306"/>
    </location>
</feature>
<dbReference type="PANTHER" id="PTHR11432:SF3">
    <property type="entry name" value="NADH-UBIQUINONE OXIDOREDUCTASE CHAIN 1"/>
    <property type="match status" value="1"/>
</dbReference>
<dbReference type="AlphaFoldDB" id="A0A9N7ABD4"/>
<keyword evidence="9 12" id="KW-0472">Membrane</keyword>
<dbReference type="EC" id="7.1.1.2" evidence="11"/>
<dbReference type="Pfam" id="PF00146">
    <property type="entry name" value="NADHdh"/>
    <property type="match status" value="1"/>
</dbReference>
<name>A0A9N7ABD4_9CRUS</name>
<feature type="transmembrane region" description="Helical" evidence="12">
    <location>
        <begin position="104"/>
        <end position="122"/>
    </location>
</feature>
<organism evidence="13">
    <name type="scientific">Pandorites podoceroides</name>
    <dbReference type="NCBI Taxonomy" id="1842081"/>
    <lineage>
        <taxon>Eukaryota</taxon>
        <taxon>Metazoa</taxon>
        <taxon>Ecdysozoa</taxon>
        <taxon>Arthropoda</taxon>
        <taxon>Crustacea</taxon>
        <taxon>Multicrustacea</taxon>
        <taxon>Malacostraca</taxon>
        <taxon>Eumalacostraca</taxon>
        <taxon>Peracarida</taxon>
        <taxon>Amphipoda</taxon>
        <taxon>Senticaudata</taxon>
        <taxon>Gammarida</taxon>
        <taxon>Gammaridira</taxon>
        <taxon>Gammaroidea</taxon>
        <taxon>Pontogammaridae</taxon>
        <taxon>Pandorites</taxon>
    </lineage>
</organism>
<dbReference type="PROSITE" id="PS00667">
    <property type="entry name" value="COMPLEX1_ND1_1"/>
    <property type="match status" value="1"/>
</dbReference>
<evidence type="ECO:0000256" key="4">
    <source>
        <dbReference type="ARBA" id="ARBA00021009"/>
    </source>
</evidence>
<feature type="transmembrane region" description="Helical" evidence="12">
    <location>
        <begin position="227"/>
        <end position="248"/>
    </location>
</feature>
<dbReference type="PANTHER" id="PTHR11432">
    <property type="entry name" value="NADH DEHYDROGENASE SUBUNIT 1"/>
    <property type="match status" value="1"/>
</dbReference>
<dbReference type="EMBL" id="BK059235">
    <property type="protein sequence ID" value="DAZ91367.1"/>
    <property type="molecule type" value="Genomic_DNA"/>
</dbReference>
<sequence>MEFVMNMISYTIMLIMVLLGVAFVTLMEQKVLASSQLRLGPNQVGYWGLLQSFSDAVKLLSKENVKSQVMKGSVFYVSPIMGLSLALILWLVYPYSEGGLNMNYGIFFFLVVSGLGVYPILMSGWSSNCKYSMLGSLRAIAQMVSYEVSLGMILVSLVWSTMSFNFTGLMKMQSFALSIFFCLPLAMMWFVSSLAETNRTPYDFSEGESELVSGFNTEYGSSGFTSIFMAEYASILLMSMLFSCMFMSSSLNLLSIYKGIFISFVFVWVRATLPRYRYDKLMSLAWKSFLPISLVMFIYFLCVSMGNGLI</sequence>
<evidence type="ECO:0000256" key="6">
    <source>
        <dbReference type="ARBA" id="ARBA00022692"/>
    </source>
</evidence>
<evidence type="ECO:0000313" key="13">
    <source>
        <dbReference type="EMBL" id="DAZ91367.1"/>
    </source>
</evidence>
<accession>A0A9N7ABD4</accession>
<feature type="transmembrane region" description="Helical" evidence="12">
    <location>
        <begin position="143"/>
        <end position="162"/>
    </location>
</feature>
<dbReference type="InterPro" id="IPR001694">
    <property type="entry name" value="NADH_UbQ_OxRdtase_su1/FPO"/>
</dbReference>
<evidence type="ECO:0000256" key="2">
    <source>
        <dbReference type="ARBA" id="ARBA00004225"/>
    </source>
</evidence>
<evidence type="ECO:0000256" key="9">
    <source>
        <dbReference type="ARBA" id="ARBA00023136"/>
    </source>
</evidence>
<evidence type="ECO:0000256" key="10">
    <source>
        <dbReference type="RuleBase" id="RU000471"/>
    </source>
</evidence>
<evidence type="ECO:0000256" key="1">
    <source>
        <dbReference type="ARBA" id="ARBA00003257"/>
    </source>
</evidence>
<dbReference type="InterPro" id="IPR018086">
    <property type="entry name" value="NADH_UbQ_OxRdtase_su1_CS"/>
</dbReference>
<dbReference type="GO" id="GO:0003954">
    <property type="term" value="F:NADH dehydrogenase activity"/>
    <property type="evidence" value="ECO:0007669"/>
    <property type="project" value="TreeGrafter"/>
</dbReference>
<keyword evidence="6 10" id="KW-0812">Transmembrane</keyword>
<comment type="similarity">
    <text evidence="3 10">Belongs to the complex I subunit 1 family.</text>
</comment>
<keyword evidence="11 13" id="KW-0496">Mitochondrion</keyword>
<feature type="transmembrane region" description="Helical" evidence="12">
    <location>
        <begin position="73"/>
        <end position="92"/>
    </location>
</feature>
<keyword evidence="10" id="KW-0520">NAD</keyword>
<comment type="catalytic activity">
    <reaction evidence="11">
        <text>a ubiquinone + NADH + 5 H(+)(in) = a ubiquinol + NAD(+) + 4 H(+)(out)</text>
        <dbReference type="Rhea" id="RHEA:29091"/>
        <dbReference type="Rhea" id="RHEA-COMP:9565"/>
        <dbReference type="Rhea" id="RHEA-COMP:9566"/>
        <dbReference type="ChEBI" id="CHEBI:15378"/>
        <dbReference type="ChEBI" id="CHEBI:16389"/>
        <dbReference type="ChEBI" id="CHEBI:17976"/>
        <dbReference type="ChEBI" id="CHEBI:57540"/>
        <dbReference type="ChEBI" id="CHEBI:57945"/>
        <dbReference type="EC" id="7.1.1.2"/>
    </reaction>
</comment>
<evidence type="ECO:0000256" key="5">
    <source>
        <dbReference type="ARBA" id="ARBA00022448"/>
    </source>
</evidence>
<reference evidence="13" key="1">
    <citation type="journal article" date="2021" name="Int. J. Mol. Sci.">
        <title>Mitochondrial Genomes, Phylogenetic Associations, and SNP Recovery for the Key Invasive Ponto-Caspian Amphipods in Europe.</title>
        <authorList>
            <person name="Mamos T."/>
            <person name="Grabowski M."/>
            <person name="Rewicz T."/>
            <person name="Bojko J."/>
            <person name="Strapagiel D."/>
            <person name="Burzynski A."/>
        </authorList>
    </citation>
    <scope>NUCLEOTIDE SEQUENCE</scope>
    <source>
        <strain evidence="13">PPOv0</strain>
    </source>
</reference>
<dbReference type="HAMAP" id="MF_01350">
    <property type="entry name" value="NDH1_NuoH"/>
    <property type="match status" value="1"/>
</dbReference>
<protein>
    <recommendedName>
        <fullName evidence="4 11">NADH-ubiquinone oxidoreductase chain 1</fullName>
        <ecNumber evidence="11">7.1.1.2</ecNumber>
    </recommendedName>
</protein>
<keyword evidence="8 11" id="KW-0830">Ubiquinone</keyword>
<dbReference type="GO" id="GO:0009060">
    <property type="term" value="P:aerobic respiration"/>
    <property type="evidence" value="ECO:0007669"/>
    <property type="project" value="TreeGrafter"/>
</dbReference>
<evidence type="ECO:0000256" key="12">
    <source>
        <dbReference type="SAM" id="Phobius"/>
    </source>
</evidence>